<feature type="compositionally biased region" description="Polar residues" evidence="2">
    <location>
        <begin position="94"/>
        <end position="104"/>
    </location>
</feature>
<feature type="domain" description="Helicase C-terminal" evidence="4">
    <location>
        <begin position="348"/>
        <end position="500"/>
    </location>
</feature>
<keyword evidence="1 5" id="KW-0547">Nucleotide-binding</keyword>
<dbReference type="GO" id="GO:0005759">
    <property type="term" value="C:mitochondrial matrix"/>
    <property type="evidence" value="ECO:0007669"/>
    <property type="project" value="TreeGrafter"/>
</dbReference>
<evidence type="ECO:0000259" key="3">
    <source>
        <dbReference type="PROSITE" id="PS51192"/>
    </source>
</evidence>
<dbReference type="SUPFAM" id="SSF52540">
    <property type="entry name" value="P-loop containing nucleoside triphosphate hydrolases"/>
    <property type="match status" value="1"/>
</dbReference>
<feature type="region of interest" description="Disordered" evidence="2">
    <location>
        <begin position="94"/>
        <end position="114"/>
    </location>
</feature>
<dbReference type="Proteomes" id="UP001138500">
    <property type="component" value="Unassembled WGS sequence"/>
</dbReference>
<keyword evidence="6" id="KW-1185">Reference proteome</keyword>
<dbReference type="PROSITE" id="PS51192">
    <property type="entry name" value="HELICASE_ATP_BIND_1"/>
    <property type="match status" value="1"/>
</dbReference>
<feature type="region of interest" description="Disordered" evidence="2">
    <location>
        <begin position="691"/>
        <end position="720"/>
    </location>
</feature>
<dbReference type="PANTHER" id="PTHR47396">
    <property type="entry name" value="TYPE I RESTRICTION ENZYME ECOKI R PROTEIN"/>
    <property type="match status" value="1"/>
</dbReference>
<dbReference type="InterPro" id="IPR050742">
    <property type="entry name" value="Helicase_Restrict-Modif_Enz"/>
</dbReference>
<name>A0A9W7SJF2_9PEZI</name>
<evidence type="ECO:0000256" key="1">
    <source>
        <dbReference type="ARBA" id="ARBA00022806"/>
    </source>
</evidence>
<dbReference type="CDD" id="cd18799">
    <property type="entry name" value="SF2_C_EcoAI-like"/>
    <property type="match status" value="1"/>
</dbReference>
<dbReference type="GO" id="GO:0000403">
    <property type="term" value="F:Y-form DNA binding"/>
    <property type="evidence" value="ECO:0007669"/>
    <property type="project" value="TreeGrafter"/>
</dbReference>
<dbReference type="GO" id="GO:0036121">
    <property type="term" value="F:double-stranded DNA helicase activity"/>
    <property type="evidence" value="ECO:0007669"/>
    <property type="project" value="TreeGrafter"/>
</dbReference>
<dbReference type="CDD" id="cd18032">
    <property type="entry name" value="DEXHc_RE_I_III_res"/>
    <property type="match status" value="1"/>
</dbReference>
<organism evidence="5 6">
    <name type="scientific">Teratosphaeria destructans</name>
    <dbReference type="NCBI Taxonomy" id="418781"/>
    <lineage>
        <taxon>Eukaryota</taxon>
        <taxon>Fungi</taxon>
        <taxon>Dikarya</taxon>
        <taxon>Ascomycota</taxon>
        <taxon>Pezizomycotina</taxon>
        <taxon>Dothideomycetes</taxon>
        <taxon>Dothideomycetidae</taxon>
        <taxon>Mycosphaerellales</taxon>
        <taxon>Teratosphaeriaceae</taxon>
        <taxon>Teratosphaeria</taxon>
    </lineage>
</organism>
<keyword evidence="1 5" id="KW-0347">Helicase</keyword>
<dbReference type="SMART" id="SM00490">
    <property type="entry name" value="HELICc"/>
    <property type="match status" value="1"/>
</dbReference>
<gene>
    <name evidence="5" type="ORF">Tdes44962_MAKER00982</name>
</gene>
<proteinExistence type="predicted"/>
<dbReference type="GO" id="GO:0005524">
    <property type="term" value="F:ATP binding"/>
    <property type="evidence" value="ECO:0007669"/>
    <property type="project" value="InterPro"/>
</dbReference>
<dbReference type="GO" id="GO:0061749">
    <property type="term" value="F:forked DNA-dependent helicase activity"/>
    <property type="evidence" value="ECO:0007669"/>
    <property type="project" value="TreeGrafter"/>
</dbReference>
<reference evidence="5 6" key="2">
    <citation type="journal article" date="2021" name="Curr. Genet.">
        <title>Genetic response to nitrogen starvation in the aggressive Eucalyptus foliar pathogen Teratosphaeria destructans.</title>
        <authorList>
            <person name="Havenga M."/>
            <person name="Wingfield B.D."/>
            <person name="Wingfield M.J."/>
            <person name="Dreyer L.L."/>
            <person name="Roets F."/>
            <person name="Aylward J."/>
        </authorList>
    </citation>
    <scope>NUCLEOTIDE SEQUENCE [LARGE SCALE GENOMIC DNA]</scope>
    <source>
        <strain evidence="5">CMW44962</strain>
    </source>
</reference>
<dbReference type="GO" id="GO:0032042">
    <property type="term" value="P:mitochondrial DNA metabolic process"/>
    <property type="evidence" value="ECO:0007669"/>
    <property type="project" value="TreeGrafter"/>
</dbReference>
<dbReference type="OrthoDB" id="16911at2759"/>
<evidence type="ECO:0000313" key="6">
    <source>
        <dbReference type="Proteomes" id="UP001138500"/>
    </source>
</evidence>
<dbReference type="EMBL" id="RIBY02002422">
    <property type="protein sequence ID" value="KAH9815734.1"/>
    <property type="molecule type" value="Genomic_DNA"/>
</dbReference>
<dbReference type="PROSITE" id="PS51194">
    <property type="entry name" value="HELICASE_CTER"/>
    <property type="match status" value="1"/>
</dbReference>
<protein>
    <submittedName>
        <fullName evidence="5">Helicase superfamily c-terminal domain</fullName>
    </submittedName>
</protein>
<accession>A0A9W7SJF2</accession>
<sequence length="720" mass="80183">MSDDLFMNCAWAPGHNVHRLMLLTSIGCRAAPWRELPTRAIPRGHPSSAGNWRSLSYGSVAVGATPLGLLQQNRKRPEERITCNRHDVSPFTTWSATPRSQLGTQDVEVEPPAPRKTLRPYQEECIRSILDYLERGERRLAVSLATGSGKTVIFSHLIDRVTLPDPRAHQTLVLAHKRELVTQAASHCSELYPHLTVEIDMGGSKASGLADITVASVPSLKESRLSKYDPSMFKLILADEAHHAVAPSWLRIFEHFGLNGTNQHGHVALVGVSATLERTDGLSLGKVFDHIVYHKDYLDMIKDDWLADMTFTTVKSGVDLSKVKAARGDYQTGSLSRAVNNDETNNIVVGSWMAKATNRRSTLVFCVDVAHVAELAKTFRRRGVDARSIVGDTPSAERDELLQSFKNREYPVLLNCNVFTEGTDIPNIDCVLLARPTRSRNLLVQMIGRGLRKYEGKQNCHVIDMVSATDDGIATTPTLFGLDPDEIVEDAKPDDLRELKTSRATQPSGSPHLSGDIVMTDYDSVNDLIQDTSGERHIRQLSPHAWVQVDHQQYCLSGRNGNLLTIKGVNSKHFEIIFTERLPADAKSKSPYMRPRCVAVNTSFKTCVRSADTFAKSKMDFTFISKRASWRDKPATEKQIQFLNGMLKHKSDPAAEHASYTMGRVSDMILKLKQGAKGRFSRQMMEKLKTERLQAQKAAQQRKRESQVKVGPIVDGDVSD</sequence>
<dbReference type="Gene3D" id="3.40.50.300">
    <property type="entry name" value="P-loop containing nucleotide triphosphate hydrolases"/>
    <property type="match status" value="2"/>
</dbReference>
<reference evidence="5 6" key="1">
    <citation type="journal article" date="2018" name="IMA Fungus">
        <title>IMA Genome-F 10: Nine draft genome sequences of Claviceps purpurea s.lat., including C. arundinis, C. humidiphila, and C. cf. spartinae, pseudomolecules for the pitch canker pathogen Fusarium circinatum, draft genome of Davidsoniella eucalypti, Grosmannia galeiformis, Quambalaria eucalypti, and Teratosphaeria destructans.</title>
        <authorList>
            <person name="Wingfield B.D."/>
            <person name="Liu M."/>
            <person name="Nguyen H.D."/>
            <person name="Lane F.A."/>
            <person name="Morgan S.W."/>
            <person name="De Vos L."/>
            <person name="Wilken P.M."/>
            <person name="Duong T.A."/>
            <person name="Aylward J."/>
            <person name="Coetzee M.P."/>
            <person name="Dadej K."/>
            <person name="De Beer Z.W."/>
            <person name="Findlay W."/>
            <person name="Havenga M."/>
            <person name="Kolarik M."/>
            <person name="Menzies J.G."/>
            <person name="Naidoo K."/>
            <person name="Pochopski O."/>
            <person name="Shoukouhi P."/>
            <person name="Santana Q.C."/>
            <person name="Seifert K.A."/>
            <person name="Soal N."/>
            <person name="Steenkamp E.T."/>
            <person name="Tatham C.T."/>
            <person name="van der Nest M.A."/>
            <person name="Wingfield M.J."/>
        </authorList>
    </citation>
    <scope>NUCLEOTIDE SEQUENCE [LARGE SCALE GENOMIC DNA]</scope>
    <source>
        <strain evidence="5">CMW44962</strain>
    </source>
</reference>
<feature type="domain" description="Helicase ATP-binding" evidence="3">
    <location>
        <begin position="131"/>
        <end position="294"/>
    </location>
</feature>
<keyword evidence="1 5" id="KW-0378">Hydrolase</keyword>
<dbReference type="InterPro" id="IPR027417">
    <property type="entry name" value="P-loop_NTPase"/>
</dbReference>
<dbReference type="GO" id="GO:0070125">
    <property type="term" value="P:mitochondrial translational elongation"/>
    <property type="evidence" value="ECO:0007669"/>
    <property type="project" value="TreeGrafter"/>
</dbReference>
<dbReference type="Pfam" id="PF04851">
    <property type="entry name" value="ResIII"/>
    <property type="match status" value="1"/>
</dbReference>
<dbReference type="Pfam" id="PF00271">
    <property type="entry name" value="Helicase_C"/>
    <property type="match status" value="1"/>
</dbReference>
<dbReference type="InterPro" id="IPR006935">
    <property type="entry name" value="Helicase/UvrB_N"/>
</dbReference>
<dbReference type="AlphaFoldDB" id="A0A9W7SJF2"/>
<dbReference type="SMART" id="SM00487">
    <property type="entry name" value="DEXDc"/>
    <property type="match status" value="1"/>
</dbReference>
<evidence type="ECO:0000259" key="4">
    <source>
        <dbReference type="PROSITE" id="PS51194"/>
    </source>
</evidence>
<comment type="caution">
    <text evidence="5">The sequence shown here is derived from an EMBL/GenBank/DDBJ whole genome shotgun (WGS) entry which is preliminary data.</text>
</comment>
<dbReference type="PANTHER" id="PTHR47396:SF1">
    <property type="entry name" value="ATP-DEPENDENT HELICASE IRC3-RELATED"/>
    <property type="match status" value="1"/>
</dbReference>
<evidence type="ECO:0000256" key="2">
    <source>
        <dbReference type="SAM" id="MobiDB-lite"/>
    </source>
</evidence>
<dbReference type="InterPro" id="IPR014001">
    <property type="entry name" value="Helicase_ATP-bd"/>
</dbReference>
<dbReference type="GO" id="GO:0016787">
    <property type="term" value="F:hydrolase activity"/>
    <property type="evidence" value="ECO:0007669"/>
    <property type="project" value="InterPro"/>
</dbReference>
<evidence type="ECO:0000313" key="5">
    <source>
        <dbReference type="EMBL" id="KAH9815734.1"/>
    </source>
</evidence>
<dbReference type="InterPro" id="IPR001650">
    <property type="entry name" value="Helicase_C-like"/>
</dbReference>
<keyword evidence="1 5" id="KW-0067">ATP-binding</keyword>